<evidence type="ECO:0000313" key="6">
    <source>
        <dbReference type="EMBL" id="SDD48387.1"/>
    </source>
</evidence>
<keyword evidence="5" id="KW-0862">Zinc</keyword>
<dbReference type="SUPFAM" id="SSF56281">
    <property type="entry name" value="Metallo-hydrolase/oxidoreductase"/>
    <property type="match status" value="1"/>
</dbReference>
<gene>
    <name evidence="6" type="ORF">SAMN05421630_10930</name>
</gene>
<reference evidence="6 7" key="1">
    <citation type="submission" date="2016-10" db="EMBL/GenBank/DDBJ databases">
        <authorList>
            <person name="de Groot N.N."/>
        </authorList>
    </citation>
    <scope>NUCLEOTIDE SEQUENCE [LARGE SCALE GENOMIC DNA]</scope>
    <source>
        <strain evidence="6 7">CGMCC 4.5506</strain>
    </source>
</reference>
<dbReference type="GO" id="GO:0016787">
    <property type="term" value="F:hydrolase activity"/>
    <property type="evidence" value="ECO:0007669"/>
    <property type="project" value="UniProtKB-KW"/>
</dbReference>
<keyword evidence="7" id="KW-1185">Reference proteome</keyword>
<evidence type="ECO:0000256" key="2">
    <source>
        <dbReference type="ARBA" id="ARBA00007749"/>
    </source>
</evidence>
<dbReference type="PANTHER" id="PTHR42978:SF7">
    <property type="entry name" value="METALLO-HYDROLASE RV2300C-RELATED"/>
    <property type="match status" value="1"/>
</dbReference>
<dbReference type="InterPro" id="IPR036866">
    <property type="entry name" value="RibonucZ/Hydroxyglut_hydro"/>
</dbReference>
<evidence type="ECO:0000256" key="5">
    <source>
        <dbReference type="ARBA" id="ARBA00022833"/>
    </source>
</evidence>
<dbReference type="PANTHER" id="PTHR42978">
    <property type="entry name" value="QUORUM-QUENCHING LACTONASE YTNP-RELATED-RELATED"/>
    <property type="match status" value="1"/>
</dbReference>
<dbReference type="Gene3D" id="3.60.15.10">
    <property type="entry name" value="Ribonuclease Z/Hydroxyacylglutathione hydrolase-like"/>
    <property type="match status" value="1"/>
</dbReference>
<name>A0A222VSL8_9PSEU</name>
<evidence type="ECO:0000313" key="7">
    <source>
        <dbReference type="Proteomes" id="UP000199494"/>
    </source>
</evidence>
<comment type="similarity">
    <text evidence="2">Belongs to the metallo-beta-lactamase superfamily.</text>
</comment>
<dbReference type="InterPro" id="IPR051013">
    <property type="entry name" value="MBL_superfamily_lactonases"/>
</dbReference>
<dbReference type="SMART" id="SM00849">
    <property type="entry name" value="Lactamase_B"/>
    <property type="match status" value="1"/>
</dbReference>
<evidence type="ECO:0000256" key="3">
    <source>
        <dbReference type="ARBA" id="ARBA00022723"/>
    </source>
</evidence>
<dbReference type="Pfam" id="PF00753">
    <property type="entry name" value="Lactamase_B"/>
    <property type="match status" value="1"/>
</dbReference>
<dbReference type="Proteomes" id="UP000199494">
    <property type="component" value="Unassembled WGS sequence"/>
</dbReference>
<keyword evidence="4" id="KW-0378">Hydrolase</keyword>
<protein>
    <submittedName>
        <fullName evidence="6">Glyoxylase, beta-lactamase superfamily II</fullName>
    </submittedName>
</protein>
<proteinExistence type="inferred from homology"/>
<dbReference type="GO" id="GO:0046872">
    <property type="term" value="F:metal ion binding"/>
    <property type="evidence" value="ECO:0007669"/>
    <property type="project" value="UniProtKB-KW"/>
</dbReference>
<evidence type="ECO:0000256" key="4">
    <source>
        <dbReference type="ARBA" id="ARBA00022801"/>
    </source>
</evidence>
<accession>A0A222VSL8</accession>
<keyword evidence="3" id="KW-0479">Metal-binding</keyword>
<dbReference type="InterPro" id="IPR001279">
    <property type="entry name" value="Metallo-B-lactamas"/>
</dbReference>
<organism evidence="6 7">
    <name type="scientific">Prauserella marina</name>
    <dbReference type="NCBI Taxonomy" id="530584"/>
    <lineage>
        <taxon>Bacteria</taxon>
        <taxon>Bacillati</taxon>
        <taxon>Actinomycetota</taxon>
        <taxon>Actinomycetes</taxon>
        <taxon>Pseudonocardiales</taxon>
        <taxon>Pseudonocardiaceae</taxon>
        <taxon>Prauserella</taxon>
    </lineage>
</organism>
<dbReference type="EMBL" id="FMZE01000009">
    <property type="protein sequence ID" value="SDD48387.1"/>
    <property type="molecule type" value="Genomic_DNA"/>
</dbReference>
<dbReference type="CDD" id="cd07729">
    <property type="entry name" value="AHL_lactonase_MBL-fold"/>
    <property type="match status" value="1"/>
</dbReference>
<sequence length="281" mass="30257">MTTPPPNPPNWRVTIAKYGTRSTTKSDVYLNHHIYGQPDDPIGMDYFVWVLQRPGRTIVVDTGFSESGGAARNRTFVAEPARIFAALGVDPGDEPTVVVTHAHYDHIGNLGLFPRSEIVISAAELAFWTGPLAGRAQFAHSVETGEIAQLAAANEAGRVRTFDDELELDAGVRIMRVGGHTPGQSIVLVSTDEGPVLLGSDAVHYYEEYESDMPFAFVAELPAMYSGFDRIRAMLADGTAKHLVSGHDPATLARFRPVEEGPLAGIAATIGSIDTNAEEAQ</sequence>
<comment type="cofactor">
    <cofactor evidence="1">
        <name>Zn(2+)</name>
        <dbReference type="ChEBI" id="CHEBI:29105"/>
    </cofactor>
</comment>
<dbReference type="AlphaFoldDB" id="A0A222VSL8"/>
<dbReference type="OrthoDB" id="3196337at2"/>
<dbReference type="RefSeq" id="WP_091808057.1">
    <property type="nucleotide sequence ID" value="NZ_CP016353.1"/>
</dbReference>
<evidence type="ECO:0000256" key="1">
    <source>
        <dbReference type="ARBA" id="ARBA00001947"/>
    </source>
</evidence>
<dbReference type="STRING" id="530584.SAMN05421630_10930"/>
<dbReference type="KEGG" id="pmad:BAY61_20085"/>